<name>A0A7V7FXC2_9GAMM</name>
<feature type="modified residue" description="N6-(pyridoxal phosphate)lysine" evidence="8 9">
    <location>
        <position position="291"/>
    </location>
</feature>
<dbReference type="InterPro" id="IPR015421">
    <property type="entry name" value="PyrdxlP-dep_Trfase_major"/>
</dbReference>
<accession>A0A7V7FXC2</accession>
<dbReference type="RefSeq" id="WP_149329435.1">
    <property type="nucleotide sequence ID" value="NZ_VTPY01000006.1"/>
</dbReference>
<dbReference type="GO" id="GO:0004125">
    <property type="term" value="F:L-seryl-tRNA(Sec) selenium transferase activity"/>
    <property type="evidence" value="ECO:0007669"/>
    <property type="project" value="UniProtKB-UniRule"/>
</dbReference>
<keyword evidence="13" id="KW-1185">Reference proteome</keyword>
<evidence type="ECO:0000256" key="2">
    <source>
        <dbReference type="ARBA" id="ARBA00022490"/>
    </source>
</evidence>
<comment type="cofactor">
    <cofactor evidence="1 8 9">
        <name>pyridoxal 5'-phosphate</name>
        <dbReference type="ChEBI" id="CHEBI:597326"/>
    </cofactor>
</comment>
<dbReference type="InterPro" id="IPR025862">
    <property type="entry name" value="SelA_trans_N_dom"/>
</dbReference>
<dbReference type="Gene3D" id="3.90.1150.180">
    <property type="match status" value="1"/>
</dbReference>
<evidence type="ECO:0000256" key="1">
    <source>
        <dbReference type="ARBA" id="ARBA00001933"/>
    </source>
</evidence>
<dbReference type="NCBIfam" id="TIGR00474">
    <property type="entry name" value="selA"/>
    <property type="match status" value="1"/>
</dbReference>
<dbReference type="InterPro" id="IPR004534">
    <property type="entry name" value="SelA_trans"/>
</dbReference>
<reference evidence="12 13" key="1">
    <citation type="submission" date="2019-08" db="EMBL/GenBank/DDBJ databases">
        <title>Bioinformatics analysis of the strain L3 and L5.</title>
        <authorList>
            <person name="Li X."/>
        </authorList>
    </citation>
    <scope>NUCLEOTIDE SEQUENCE [LARGE SCALE GENOMIC DNA]</scope>
    <source>
        <strain evidence="12 13">L5</strain>
    </source>
</reference>
<evidence type="ECO:0000256" key="10">
    <source>
        <dbReference type="SAM" id="MobiDB-lite"/>
    </source>
</evidence>
<comment type="subcellular location">
    <subcellularLocation>
        <location evidence="8">Cytoplasm</location>
    </subcellularLocation>
</comment>
<dbReference type="Proteomes" id="UP000486760">
    <property type="component" value="Unassembled WGS sequence"/>
</dbReference>
<dbReference type="GO" id="GO:0001717">
    <property type="term" value="P:conversion of seryl-tRNAsec to selenocys-tRNAsec"/>
    <property type="evidence" value="ECO:0007669"/>
    <property type="project" value="UniProtKB-UniRule"/>
</dbReference>
<proteinExistence type="inferred from homology"/>
<dbReference type="Gene3D" id="3.40.640.10">
    <property type="entry name" value="Type I PLP-dependent aspartate aminotransferase-like (Major domain)"/>
    <property type="match status" value="1"/>
</dbReference>
<evidence type="ECO:0000256" key="6">
    <source>
        <dbReference type="ARBA" id="ARBA00023266"/>
    </source>
</evidence>
<dbReference type="EMBL" id="VTPY01000006">
    <property type="protein sequence ID" value="KAA0010798.1"/>
    <property type="molecule type" value="Genomic_DNA"/>
</dbReference>
<comment type="function">
    <text evidence="8">Converts seryl-tRNA(Sec) to selenocysteinyl-tRNA(Sec) required for selenoprotein biosynthesis.</text>
</comment>
<protein>
    <recommendedName>
        <fullName evidence="8">L-seryl-tRNA(Sec) selenium transferase</fullName>
        <ecNumber evidence="8">2.9.1.1</ecNumber>
    </recommendedName>
    <alternativeName>
        <fullName evidence="8">Selenocysteine synthase</fullName>
        <shortName evidence="8">Sec synthase</shortName>
    </alternativeName>
    <alternativeName>
        <fullName evidence="8">Selenocysteinyl-tRNA(Sec) synthase</fullName>
    </alternativeName>
</protein>
<evidence type="ECO:0000256" key="3">
    <source>
        <dbReference type="ARBA" id="ARBA00022679"/>
    </source>
</evidence>
<evidence type="ECO:0000313" key="12">
    <source>
        <dbReference type="EMBL" id="KAA0010798.1"/>
    </source>
</evidence>
<dbReference type="Pfam" id="PF12390">
    <property type="entry name" value="Se-cys_synth_N"/>
    <property type="match status" value="1"/>
</dbReference>
<feature type="region of interest" description="Disordered" evidence="10">
    <location>
        <begin position="471"/>
        <end position="510"/>
    </location>
</feature>
<dbReference type="HAMAP" id="MF_00423">
    <property type="entry name" value="SelA"/>
    <property type="match status" value="1"/>
</dbReference>
<dbReference type="EC" id="2.9.1.1" evidence="8"/>
<dbReference type="InterPro" id="IPR015424">
    <property type="entry name" value="PyrdxlP-dep_Trfase"/>
</dbReference>
<comment type="similarity">
    <text evidence="7 8">Belongs to the SelA family.</text>
</comment>
<comment type="catalytic activity">
    <reaction evidence="8">
        <text>L-seryl-tRNA(Sec) + selenophosphate + H(+) = L-selenocysteinyl-tRNA(Sec) + phosphate</text>
        <dbReference type="Rhea" id="RHEA:22728"/>
        <dbReference type="Rhea" id="RHEA-COMP:9742"/>
        <dbReference type="Rhea" id="RHEA-COMP:9743"/>
        <dbReference type="ChEBI" id="CHEBI:15378"/>
        <dbReference type="ChEBI" id="CHEBI:16144"/>
        <dbReference type="ChEBI" id="CHEBI:43474"/>
        <dbReference type="ChEBI" id="CHEBI:78533"/>
        <dbReference type="ChEBI" id="CHEBI:78573"/>
        <dbReference type="EC" id="2.9.1.1"/>
    </reaction>
</comment>
<evidence type="ECO:0000256" key="4">
    <source>
        <dbReference type="ARBA" id="ARBA00022898"/>
    </source>
</evidence>
<keyword evidence="5 8" id="KW-0648">Protein biosynthesis</keyword>
<dbReference type="Pfam" id="PF03841">
    <property type="entry name" value="SelA"/>
    <property type="match status" value="1"/>
</dbReference>
<dbReference type="SUPFAM" id="SSF53383">
    <property type="entry name" value="PLP-dependent transferases"/>
    <property type="match status" value="1"/>
</dbReference>
<evidence type="ECO:0000256" key="5">
    <source>
        <dbReference type="ARBA" id="ARBA00022917"/>
    </source>
</evidence>
<dbReference type="GO" id="GO:0005737">
    <property type="term" value="C:cytoplasm"/>
    <property type="evidence" value="ECO:0007669"/>
    <property type="project" value="UniProtKB-SubCell"/>
</dbReference>
<dbReference type="AlphaFoldDB" id="A0A7V7FXC2"/>
<keyword evidence="2 8" id="KW-0963">Cytoplasm</keyword>
<dbReference type="GO" id="GO:0001514">
    <property type="term" value="P:selenocysteine incorporation"/>
    <property type="evidence" value="ECO:0007669"/>
    <property type="project" value="UniProtKB-UniRule"/>
</dbReference>
<dbReference type="InterPro" id="IPR018319">
    <property type="entry name" value="SelA-like"/>
</dbReference>
<evidence type="ECO:0000256" key="7">
    <source>
        <dbReference type="ARBA" id="ARBA00044507"/>
    </source>
</evidence>
<dbReference type="PANTHER" id="PTHR32328:SF0">
    <property type="entry name" value="L-SERYL-TRNA(SEC) SELENIUM TRANSFERASE"/>
    <property type="match status" value="1"/>
</dbReference>
<evidence type="ECO:0000256" key="8">
    <source>
        <dbReference type="HAMAP-Rule" id="MF_00423"/>
    </source>
</evidence>
<feature type="domain" description="L-seryl-tRNA selenium transferase N-terminal" evidence="11">
    <location>
        <begin position="4"/>
        <end position="43"/>
    </location>
</feature>
<comment type="caution">
    <text evidence="12">The sequence shown here is derived from an EMBL/GenBank/DDBJ whole genome shotgun (WGS) entry which is preliminary data.</text>
</comment>
<organism evidence="12 13">
    <name type="scientific">Billgrantia pellis</name>
    <dbReference type="NCBI Taxonomy" id="2606936"/>
    <lineage>
        <taxon>Bacteria</taxon>
        <taxon>Pseudomonadati</taxon>
        <taxon>Pseudomonadota</taxon>
        <taxon>Gammaproteobacteria</taxon>
        <taxon>Oceanospirillales</taxon>
        <taxon>Halomonadaceae</taxon>
        <taxon>Billgrantia</taxon>
    </lineage>
</organism>
<evidence type="ECO:0000259" key="11">
    <source>
        <dbReference type="Pfam" id="PF12390"/>
    </source>
</evidence>
<dbReference type="PANTHER" id="PTHR32328">
    <property type="entry name" value="L-SERYL-TRNA(SEC) SELENIUM TRANSFERASE"/>
    <property type="match status" value="1"/>
</dbReference>
<evidence type="ECO:0000313" key="13">
    <source>
        <dbReference type="Proteomes" id="UP000486760"/>
    </source>
</evidence>
<evidence type="ECO:0000256" key="9">
    <source>
        <dbReference type="PIRSR" id="PIRSR618319-50"/>
    </source>
</evidence>
<feature type="compositionally biased region" description="Low complexity" evidence="10">
    <location>
        <begin position="492"/>
        <end position="503"/>
    </location>
</feature>
<sequence>MDVRRSLPAVDALLAHPHVREARGSYGQRLVRRAVRQTLDETRRVLAQPAAPACPDLDSLATRVLSRLAELARPACRAVFNLTGTVIHTNLGRSPLAEAAIEAMTQAARHPVALEYDLDSGGRGDRDRLVEGLLCELTGAEAATVVNNNAGAVLLALGALGAGREALISRGELIEIGGAFRMPDIMAAAGCRLREVGATNRTHARDFEEAIGEHTGMIVKAHTSNYAITGFTGSVPEPRLADIAHAHGLPFLVDLGSGALADFAALGLPYEAQPLDAVGAGADVVTFSGDKLLGGPQAGIIVGRREAIASIKRHPLKRALRLDKLTLAALEATLRLYRDSDVPQRDIPTLALLTRPETDIAATGERLLPHVQHLLPDITVTLEPCLSQLGSGSLPVDRLPSRALVWRPEESPRRLRERRLRHLETALRGLPRPVIGRLSDGALRLDLRSLVGEAEETAFLGQLEALQRRYTAGTESGMASDERKAAEGTGNRAASDARSAASSETYGGTP</sequence>
<dbReference type="UniPathway" id="UPA00906">
    <property type="reaction ID" value="UER00896"/>
</dbReference>
<keyword evidence="6 8" id="KW-0711">Selenium</keyword>
<keyword evidence="4 8" id="KW-0663">Pyridoxal phosphate</keyword>
<comment type="pathway">
    <text evidence="8">Aminoacyl-tRNA biosynthesis; selenocysteinyl-tRNA(Sec) biosynthesis; selenocysteinyl-tRNA(Sec) from L-seryl-tRNA(Sec) (bacterial route): step 1/1.</text>
</comment>
<keyword evidence="3 8" id="KW-0808">Transferase</keyword>
<gene>
    <name evidence="8" type="primary">selA</name>
    <name evidence="12" type="ORF">F0A17_16425</name>
</gene>